<organism evidence="3 4">
    <name type="scientific">Thelohanellus kitauei</name>
    <name type="common">Myxosporean</name>
    <dbReference type="NCBI Taxonomy" id="669202"/>
    <lineage>
        <taxon>Eukaryota</taxon>
        <taxon>Metazoa</taxon>
        <taxon>Cnidaria</taxon>
        <taxon>Myxozoa</taxon>
        <taxon>Myxosporea</taxon>
        <taxon>Bivalvulida</taxon>
        <taxon>Platysporina</taxon>
        <taxon>Myxobolidae</taxon>
        <taxon>Thelohanellus</taxon>
    </lineage>
</organism>
<keyword evidence="4" id="KW-1185">Reference proteome</keyword>
<dbReference type="InterPro" id="IPR023561">
    <property type="entry name" value="Carbonic_anhydrase_a-class"/>
</dbReference>
<dbReference type="GO" id="GO:0008270">
    <property type="term" value="F:zinc ion binding"/>
    <property type="evidence" value="ECO:0007669"/>
    <property type="project" value="InterPro"/>
</dbReference>
<dbReference type="EMBL" id="JWZT01004294">
    <property type="protein sequence ID" value="KII64409.1"/>
    <property type="molecule type" value="Genomic_DNA"/>
</dbReference>
<name>A0A0C2IGG7_THEKT</name>
<dbReference type="OrthoDB" id="429145at2759"/>
<dbReference type="PANTHER" id="PTHR18952">
    <property type="entry name" value="CARBONIC ANHYDRASE"/>
    <property type="match status" value="1"/>
</dbReference>
<dbReference type="Pfam" id="PF00194">
    <property type="entry name" value="Carb_anhydrase"/>
    <property type="match status" value="1"/>
</dbReference>
<comment type="similarity">
    <text evidence="1">Belongs to the alpha-carbonic anhydrase family.</text>
</comment>
<sequence>MDGIIEPDTYVEVEDGLSIYRLVDHLKAINNQSMYFHYSGSLTYPPCHESVKWIVFPDPLGISPKDMRKLRRLKSYEGRICDNFRPFQEIGDRKLFAYNI</sequence>
<dbReference type="PANTHER" id="PTHR18952:SF227">
    <property type="entry name" value="CARBONIC ANHYDRASE 13-RELATED"/>
    <property type="match status" value="1"/>
</dbReference>
<dbReference type="PROSITE" id="PS51144">
    <property type="entry name" value="ALPHA_CA_2"/>
    <property type="match status" value="1"/>
</dbReference>
<dbReference type="InterPro" id="IPR036398">
    <property type="entry name" value="CA_dom_sf"/>
</dbReference>
<dbReference type="GO" id="GO:0005737">
    <property type="term" value="C:cytoplasm"/>
    <property type="evidence" value="ECO:0007669"/>
    <property type="project" value="TreeGrafter"/>
</dbReference>
<comment type="caution">
    <text evidence="3">The sequence shown here is derived from an EMBL/GenBank/DDBJ whole genome shotgun (WGS) entry which is preliminary data.</text>
</comment>
<gene>
    <name evidence="3" type="ORF">RF11_03116</name>
</gene>
<evidence type="ECO:0000313" key="4">
    <source>
        <dbReference type="Proteomes" id="UP000031668"/>
    </source>
</evidence>
<dbReference type="Gene3D" id="3.10.200.10">
    <property type="entry name" value="Alpha carbonic anhydrase"/>
    <property type="match status" value="1"/>
</dbReference>
<accession>A0A0C2IGG7</accession>
<feature type="domain" description="Alpha-carbonic anhydrase" evidence="2">
    <location>
        <begin position="1"/>
        <end position="99"/>
    </location>
</feature>
<evidence type="ECO:0000259" key="2">
    <source>
        <dbReference type="PROSITE" id="PS51144"/>
    </source>
</evidence>
<evidence type="ECO:0000313" key="3">
    <source>
        <dbReference type="EMBL" id="KII64409.1"/>
    </source>
</evidence>
<dbReference type="SUPFAM" id="SSF51069">
    <property type="entry name" value="Carbonic anhydrase"/>
    <property type="match status" value="1"/>
</dbReference>
<dbReference type="InterPro" id="IPR001148">
    <property type="entry name" value="CA_dom"/>
</dbReference>
<evidence type="ECO:0000256" key="1">
    <source>
        <dbReference type="ARBA" id="ARBA00010718"/>
    </source>
</evidence>
<reference evidence="3 4" key="1">
    <citation type="journal article" date="2014" name="Genome Biol. Evol.">
        <title>The genome of the myxosporean Thelohanellus kitauei shows adaptations to nutrient acquisition within its fish host.</title>
        <authorList>
            <person name="Yang Y."/>
            <person name="Xiong J."/>
            <person name="Zhou Z."/>
            <person name="Huo F."/>
            <person name="Miao W."/>
            <person name="Ran C."/>
            <person name="Liu Y."/>
            <person name="Zhang J."/>
            <person name="Feng J."/>
            <person name="Wang M."/>
            <person name="Wang M."/>
            <person name="Wang L."/>
            <person name="Yao B."/>
        </authorList>
    </citation>
    <scope>NUCLEOTIDE SEQUENCE [LARGE SCALE GENOMIC DNA]</scope>
    <source>
        <strain evidence="3">Wuqing</strain>
    </source>
</reference>
<dbReference type="Proteomes" id="UP000031668">
    <property type="component" value="Unassembled WGS sequence"/>
</dbReference>
<proteinExistence type="inferred from homology"/>
<dbReference type="GO" id="GO:0004089">
    <property type="term" value="F:carbonate dehydratase activity"/>
    <property type="evidence" value="ECO:0007669"/>
    <property type="project" value="InterPro"/>
</dbReference>
<protein>
    <submittedName>
        <fullName evidence="3">Putative carbonic anhydrase</fullName>
    </submittedName>
</protein>
<dbReference type="AlphaFoldDB" id="A0A0C2IGG7"/>